<dbReference type="GO" id="GO:0009267">
    <property type="term" value="P:cellular response to starvation"/>
    <property type="evidence" value="ECO:0007669"/>
    <property type="project" value="InterPro"/>
</dbReference>
<dbReference type="Proteomes" id="UP000478417">
    <property type="component" value="Unassembled WGS sequence"/>
</dbReference>
<evidence type="ECO:0000256" key="7">
    <source>
        <dbReference type="SAM" id="Phobius"/>
    </source>
</evidence>
<feature type="transmembrane region" description="Helical" evidence="7">
    <location>
        <begin position="184"/>
        <end position="202"/>
    </location>
</feature>
<dbReference type="PANTHER" id="PTHR30252:SF0">
    <property type="entry name" value="PEPTIDE TRANSPORTER CSTA"/>
    <property type="match status" value="1"/>
</dbReference>
<feature type="transmembrane region" description="Helical" evidence="7">
    <location>
        <begin position="470"/>
        <end position="494"/>
    </location>
</feature>
<evidence type="ECO:0000256" key="6">
    <source>
        <dbReference type="ARBA" id="ARBA00023136"/>
    </source>
</evidence>
<feature type="transmembrane region" description="Helical" evidence="7">
    <location>
        <begin position="158"/>
        <end position="177"/>
    </location>
</feature>
<reference evidence="9 10" key="1">
    <citation type="submission" date="2020-02" db="EMBL/GenBank/DDBJ databases">
        <title>Albibacoteraceae fam. nov., the first described family within the subdivision 4 Verrucomicrobia.</title>
        <authorList>
            <person name="Xi F."/>
        </authorList>
    </citation>
    <scope>NUCLEOTIDE SEQUENCE [LARGE SCALE GENOMIC DNA]</scope>
    <source>
        <strain evidence="9 10">CK1056</strain>
    </source>
</reference>
<comment type="similarity">
    <text evidence="2">Belongs to the peptide transporter carbon starvation (CstA) (TC 2.A.114) family.</text>
</comment>
<keyword evidence="5 7" id="KW-1133">Transmembrane helix</keyword>
<feature type="transmembrane region" description="Helical" evidence="7">
    <location>
        <begin position="372"/>
        <end position="392"/>
    </location>
</feature>
<keyword evidence="6 7" id="KW-0472">Membrane</keyword>
<evidence type="ECO:0000256" key="2">
    <source>
        <dbReference type="ARBA" id="ARBA00007755"/>
    </source>
</evidence>
<dbReference type="Pfam" id="PF02554">
    <property type="entry name" value="CstA"/>
    <property type="match status" value="1"/>
</dbReference>
<dbReference type="InterPro" id="IPR003706">
    <property type="entry name" value="CstA_N"/>
</dbReference>
<keyword evidence="10" id="KW-1185">Reference proteome</keyword>
<comment type="subcellular location">
    <subcellularLocation>
        <location evidence="1">Cell membrane</location>
        <topology evidence="1">Multi-pass membrane protein</topology>
    </subcellularLocation>
</comment>
<dbReference type="AlphaFoldDB" id="A0A6B2M3J3"/>
<feature type="transmembrane region" description="Helical" evidence="7">
    <location>
        <begin position="84"/>
        <end position="105"/>
    </location>
</feature>
<feature type="transmembrane region" description="Helical" evidence="7">
    <location>
        <begin position="439"/>
        <end position="463"/>
    </location>
</feature>
<evidence type="ECO:0000313" key="9">
    <source>
        <dbReference type="EMBL" id="NDV63528.1"/>
    </source>
</evidence>
<feature type="transmembrane region" description="Helical" evidence="7">
    <location>
        <begin position="279"/>
        <end position="300"/>
    </location>
</feature>
<dbReference type="RefSeq" id="WP_163967151.1">
    <property type="nucleotide sequence ID" value="NZ_JAAGNX010000003.1"/>
</dbReference>
<keyword evidence="4 7" id="KW-0812">Transmembrane</keyword>
<gene>
    <name evidence="9" type="ORF">G0Q06_13770</name>
</gene>
<evidence type="ECO:0000256" key="1">
    <source>
        <dbReference type="ARBA" id="ARBA00004651"/>
    </source>
</evidence>
<proteinExistence type="inferred from homology"/>
<sequence>MITLLLISLVFFAIVYRVFGTFMDRRCGIDDSNKTPAHTLEDGVDYVPTRASILFGHHFSSIAGAGPIVGPILAAMYFGWGPTWLWILIGAAFVGGIHDYGAAFISTRTGGKSIAEAMRSIVGKQTGRLFALFVLLALIYVIIVFLDLTASTFTSKPEVATASGWFIFVALGFGLVLNRTKLPFLLSIAIFVPVTYAGLAIGHFFPAPAIGNNAWAAIIIVYCFIAAILPVQLLLQPRDFLSSTFLYVLMAAGILGVFFSSHTIQIEAFTGWNHPKVGTLVPILFITVACGACSGFHSIVSSGTTSKQLSRESDIKRVNYGAMLVEGVVAVFALGTIAILSESERAAAGTPVGIFASGTARFMSSLGLPQDLAMEFTLLAVSTFLLTTLDTCTRLSRFILEEFLQARSSRTRWIGTAAVLILPAIAVTQTIGGEPAWKAVWPLFGATNQLMAALALLTFMVFLKSKKIRYGFVIPAVIIMVVMPLSALALMAASNGVLSLLGGVSAAMFLLGGFVTTMSVRYVLKSS</sequence>
<keyword evidence="3" id="KW-1003">Cell membrane</keyword>
<feature type="transmembrane region" description="Helical" evidence="7">
    <location>
        <begin position="500"/>
        <end position="524"/>
    </location>
</feature>
<dbReference type="GO" id="GO:0005886">
    <property type="term" value="C:plasma membrane"/>
    <property type="evidence" value="ECO:0007669"/>
    <property type="project" value="UniProtKB-SubCell"/>
</dbReference>
<feature type="transmembrane region" description="Helical" evidence="7">
    <location>
        <begin position="413"/>
        <end position="433"/>
    </location>
</feature>
<dbReference type="EMBL" id="JAAGNX010000003">
    <property type="protein sequence ID" value="NDV63528.1"/>
    <property type="molecule type" value="Genomic_DNA"/>
</dbReference>
<feature type="transmembrane region" description="Helical" evidence="7">
    <location>
        <begin position="126"/>
        <end position="146"/>
    </location>
</feature>
<evidence type="ECO:0000256" key="5">
    <source>
        <dbReference type="ARBA" id="ARBA00022989"/>
    </source>
</evidence>
<protein>
    <submittedName>
        <fullName evidence="9">Carbon starvation protein A</fullName>
    </submittedName>
</protein>
<dbReference type="PANTHER" id="PTHR30252">
    <property type="entry name" value="INNER MEMBRANE PEPTIDE TRANSPORTER"/>
    <property type="match status" value="1"/>
</dbReference>
<feature type="domain" description="CstA N-terminal" evidence="8">
    <location>
        <begin position="2"/>
        <end position="343"/>
    </location>
</feature>
<accession>A0A6B2M3J3</accession>
<evidence type="ECO:0000256" key="3">
    <source>
        <dbReference type="ARBA" id="ARBA00022475"/>
    </source>
</evidence>
<feature type="transmembrane region" description="Helical" evidence="7">
    <location>
        <begin position="214"/>
        <end position="235"/>
    </location>
</feature>
<evidence type="ECO:0000256" key="4">
    <source>
        <dbReference type="ARBA" id="ARBA00022692"/>
    </source>
</evidence>
<name>A0A6B2M3J3_9BACT</name>
<feature type="transmembrane region" description="Helical" evidence="7">
    <location>
        <begin position="320"/>
        <end position="340"/>
    </location>
</feature>
<organism evidence="9 10">
    <name type="scientific">Oceanipulchritudo coccoides</name>
    <dbReference type="NCBI Taxonomy" id="2706888"/>
    <lineage>
        <taxon>Bacteria</taxon>
        <taxon>Pseudomonadati</taxon>
        <taxon>Verrucomicrobiota</taxon>
        <taxon>Opitutia</taxon>
        <taxon>Puniceicoccales</taxon>
        <taxon>Oceanipulchritudinaceae</taxon>
        <taxon>Oceanipulchritudo</taxon>
    </lineage>
</organism>
<feature type="transmembrane region" description="Helical" evidence="7">
    <location>
        <begin position="240"/>
        <end position="259"/>
    </location>
</feature>
<evidence type="ECO:0000259" key="8">
    <source>
        <dbReference type="Pfam" id="PF02554"/>
    </source>
</evidence>
<comment type="caution">
    <text evidence="9">The sequence shown here is derived from an EMBL/GenBank/DDBJ whole genome shotgun (WGS) entry which is preliminary data.</text>
</comment>
<evidence type="ECO:0000313" key="10">
    <source>
        <dbReference type="Proteomes" id="UP000478417"/>
    </source>
</evidence>
<dbReference type="InterPro" id="IPR051605">
    <property type="entry name" value="CstA"/>
</dbReference>